<reference evidence="1 2" key="1">
    <citation type="submission" date="2016-10" db="EMBL/GenBank/DDBJ databases">
        <authorList>
            <person name="de Groot N.N."/>
        </authorList>
    </citation>
    <scope>NUCLEOTIDE SEQUENCE [LARGE SCALE GENOMIC DNA]</scope>
    <source>
        <strain evidence="1 2">DSM 9179</strain>
    </source>
</reference>
<dbReference type="Proteomes" id="UP000199701">
    <property type="component" value="Unassembled WGS sequence"/>
</dbReference>
<dbReference type="EMBL" id="FOJI01000001">
    <property type="protein sequence ID" value="SEV84921.1"/>
    <property type="molecule type" value="Genomic_DNA"/>
</dbReference>
<dbReference type="AlphaFoldDB" id="A0A1I0MC13"/>
<protein>
    <recommendedName>
        <fullName evidence="3">37-kD nucleoid-associated bacterial protein</fullName>
    </recommendedName>
</protein>
<evidence type="ECO:0008006" key="3">
    <source>
        <dbReference type="Google" id="ProtNLM"/>
    </source>
</evidence>
<evidence type="ECO:0000313" key="1">
    <source>
        <dbReference type="EMBL" id="SEV84921.1"/>
    </source>
</evidence>
<sequence length="345" mass="39891">MQTITKSIRIIDYEGNNVYTRETPESFDEYITELISHVSGNTSVREFKTRSSETEVISCICQILSQRANNDLVITKTDIIAQRLLAKEIEAQDRVARLDTNVQKGSLIQALLYDEESEMFTYLLAKVEHSDFVDDSDFTFKSGFSKDKKTFWKSCLIDLPNGEATEYYAKIYSNTVAKYWSDNFLELDEMVSDESNTSNAFKAIESSLNRNIRGIAPRDYTIIRNAIISYFKNHEHFDYDQMIGSVIGGYHTTDLPQDKLESFKTKLASLPDQKHFDRQFNSVPSVINARIKRLFDVNDGIQIKITDEVRNIEETISAYREADGTRYIKIKTNNDLTYRNFYKIE</sequence>
<name>A0A1I0MC13_9FIRM</name>
<proteinExistence type="predicted"/>
<keyword evidence="2" id="KW-1185">Reference proteome</keyword>
<dbReference type="STRING" id="99656.SAMN05421659_101317"/>
<dbReference type="RefSeq" id="WP_092449878.1">
    <property type="nucleotide sequence ID" value="NZ_FOJI01000001.1"/>
</dbReference>
<gene>
    <name evidence="1" type="ORF">SAMN05421659_101317</name>
</gene>
<organism evidence="1 2">
    <name type="scientific">[Clostridium] fimetarium</name>
    <dbReference type="NCBI Taxonomy" id="99656"/>
    <lineage>
        <taxon>Bacteria</taxon>
        <taxon>Bacillati</taxon>
        <taxon>Bacillota</taxon>
        <taxon>Clostridia</taxon>
        <taxon>Lachnospirales</taxon>
        <taxon>Lachnospiraceae</taxon>
    </lineage>
</organism>
<evidence type="ECO:0000313" key="2">
    <source>
        <dbReference type="Proteomes" id="UP000199701"/>
    </source>
</evidence>
<accession>A0A1I0MC13</accession>
<dbReference type="OrthoDB" id="2034141at2"/>